<evidence type="ECO:0000313" key="3">
    <source>
        <dbReference type="EMBL" id="TGJ87681.1"/>
    </source>
</evidence>
<dbReference type="SUPFAM" id="SSF54637">
    <property type="entry name" value="Thioesterase/thiol ester dehydrase-isomerase"/>
    <property type="match status" value="1"/>
</dbReference>
<feature type="domain" description="Thioesterase" evidence="2">
    <location>
        <begin position="184"/>
        <end position="253"/>
    </location>
</feature>
<dbReference type="AlphaFoldDB" id="A0A4Z0Z809"/>
<dbReference type="Proteomes" id="UP000297716">
    <property type="component" value="Unassembled WGS sequence"/>
</dbReference>
<feature type="transmembrane region" description="Helical" evidence="1">
    <location>
        <begin position="57"/>
        <end position="77"/>
    </location>
</feature>
<name>A0A4Z0Z809_9PEZI</name>
<dbReference type="InterPro" id="IPR006683">
    <property type="entry name" value="Thioestr_dom"/>
</dbReference>
<keyword evidence="4" id="KW-1185">Reference proteome</keyword>
<protein>
    <recommendedName>
        <fullName evidence="2">Thioesterase domain-containing protein</fullName>
    </recommendedName>
</protein>
<keyword evidence="1" id="KW-0812">Transmembrane</keyword>
<gene>
    <name evidence="3" type="ORF">E0Z10_g1118</name>
</gene>
<dbReference type="STRING" id="37992.A0A4Z0Z809"/>
<proteinExistence type="predicted"/>
<sequence length="312" mass="33987">MSIALRTLRGRTLTSRPTYLTFRADASGSIASRFASSLAAPEISTGRPSILRRAATVFALGITFTSFGFAMAASPAVPTVTALMNPPTAAESLEKYKPQSEEERAVDDFIKNHPIVQELRKREGFTEVRPHMKIPDGYRSHHLTGGLLAGPARIVVPPLVFTEDGGKSIVAISYLGNDLCGHPGIIHGGLLATMLDEGLAWCCFAALPHQMGVTANLNINYRSPAKADSYVVLRATTTKVEGRKGWVEGRIETLVDEDETPVVLAEATALFVSPKQAAVRDFLLPDLRNIYNEYLTDPHTVDDEHISIKLEY</sequence>
<dbReference type="EMBL" id="SKBN01000011">
    <property type="protein sequence ID" value="TGJ87681.1"/>
    <property type="molecule type" value="Genomic_DNA"/>
</dbReference>
<dbReference type="OrthoDB" id="506431at2759"/>
<dbReference type="PANTHER" id="PTHR47260:SF7">
    <property type="entry name" value="THIOESTERASE FAMILY PROTEIN (AFU_ORTHOLOGUE AFUA_1G10800)"/>
    <property type="match status" value="1"/>
</dbReference>
<dbReference type="CDD" id="cd03443">
    <property type="entry name" value="PaaI_thioesterase"/>
    <property type="match status" value="1"/>
</dbReference>
<reference evidence="3 4" key="1">
    <citation type="submission" date="2019-03" db="EMBL/GenBank/DDBJ databases">
        <title>Draft genome sequence of Xylaria hypoxylon DSM 108379, a ubiquitous saprotrophic-parasitic fungi on hardwood.</title>
        <authorList>
            <person name="Buettner E."/>
            <person name="Leonhardt S."/>
            <person name="Gebauer A.M."/>
            <person name="Liers C."/>
            <person name="Hofrichter M."/>
            <person name="Kellner H."/>
        </authorList>
    </citation>
    <scope>NUCLEOTIDE SEQUENCE [LARGE SCALE GENOMIC DNA]</scope>
    <source>
        <strain evidence="3 4">DSM 108379</strain>
    </source>
</reference>
<dbReference type="Pfam" id="PF03061">
    <property type="entry name" value="4HBT"/>
    <property type="match status" value="1"/>
</dbReference>
<evidence type="ECO:0000256" key="1">
    <source>
        <dbReference type="SAM" id="Phobius"/>
    </source>
</evidence>
<dbReference type="PANTHER" id="PTHR47260">
    <property type="entry name" value="UPF0644 PROTEIN PB2B4.06"/>
    <property type="match status" value="1"/>
</dbReference>
<dbReference type="InterPro" id="IPR052061">
    <property type="entry name" value="PTE-AB_protein"/>
</dbReference>
<keyword evidence="1" id="KW-1133">Transmembrane helix</keyword>
<evidence type="ECO:0000313" key="4">
    <source>
        <dbReference type="Proteomes" id="UP000297716"/>
    </source>
</evidence>
<accession>A0A4Z0Z809</accession>
<dbReference type="Gene3D" id="3.10.129.10">
    <property type="entry name" value="Hotdog Thioesterase"/>
    <property type="match status" value="1"/>
</dbReference>
<organism evidence="3 4">
    <name type="scientific">Xylaria hypoxylon</name>
    <dbReference type="NCBI Taxonomy" id="37992"/>
    <lineage>
        <taxon>Eukaryota</taxon>
        <taxon>Fungi</taxon>
        <taxon>Dikarya</taxon>
        <taxon>Ascomycota</taxon>
        <taxon>Pezizomycotina</taxon>
        <taxon>Sordariomycetes</taxon>
        <taxon>Xylariomycetidae</taxon>
        <taxon>Xylariales</taxon>
        <taxon>Xylariaceae</taxon>
        <taxon>Xylaria</taxon>
    </lineage>
</organism>
<keyword evidence="1" id="KW-0472">Membrane</keyword>
<dbReference type="InterPro" id="IPR029069">
    <property type="entry name" value="HotDog_dom_sf"/>
</dbReference>
<evidence type="ECO:0000259" key="2">
    <source>
        <dbReference type="Pfam" id="PF03061"/>
    </source>
</evidence>
<comment type="caution">
    <text evidence="3">The sequence shown here is derived from an EMBL/GenBank/DDBJ whole genome shotgun (WGS) entry which is preliminary data.</text>
</comment>